<comment type="caution">
    <text evidence="6">The sequence shown here is derived from an EMBL/GenBank/DDBJ whole genome shotgun (WGS) entry which is preliminary data.</text>
</comment>
<sequence length="127" mass="14757">MTSIQPTSLFERLGGTEALERVIGTFYDYVSEHPDLSPLFPEELTETKRKQVQFMTQFTGGQPLYTAEHGHPRLRARHLPFEITPRRAEAWLVCMKLAIEDHDLPQKASEEWFHRLTLTASHMVNQH</sequence>
<keyword evidence="1" id="KW-0813">Transport</keyword>
<dbReference type="PANTHER" id="PTHR47366">
    <property type="entry name" value="TWO-ON-TWO HEMOGLOBIN-3"/>
    <property type="match status" value="1"/>
</dbReference>
<organism evidence="6 7">
    <name type="scientific">Geomicrobium sediminis</name>
    <dbReference type="NCBI Taxonomy" id="1347788"/>
    <lineage>
        <taxon>Bacteria</taxon>
        <taxon>Bacillati</taxon>
        <taxon>Bacillota</taxon>
        <taxon>Bacilli</taxon>
        <taxon>Bacillales</taxon>
        <taxon>Geomicrobium</taxon>
    </lineage>
</organism>
<dbReference type="Proteomes" id="UP000741863">
    <property type="component" value="Unassembled WGS sequence"/>
</dbReference>
<dbReference type="InterPro" id="IPR001486">
    <property type="entry name" value="Hemoglobin_trunc"/>
</dbReference>
<protein>
    <submittedName>
        <fullName evidence="6">Hemoglobin</fullName>
    </submittedName>
</protein>
<dbReference type="InterPro" id="IPR012292">
    <property type="entry name" value="Globin/Proto"/>
</dbReference>
<dbReference type="RefSeq" id="WP_204695654.1">
    <property type="nucleotide sequence ID" value="NZ_JAFBEC010000002.1"/>
</dbReference>
<keyword evidence="4" id="KW-0408">Iron</keyword>
<evidence type="ECO:0000256" key="1">
    <source>
        <dbReference type="ARBA" id="ARBA00022448"/>
    </source>
</evidence>
<evidence type="ECO:0000313" key="6">
    <source>
        <dbReference type="EMBL" id="MBM7631526.1"/>
    </source>
</evidence>
<evidence type="ECO:0000256" key="4">
    <source>
        <dbReference type="ARBA" id="ARBA00023004"/>
    </source>
</evidence>
<evidence type="ECO:0000256" key="3">
    <source>
        <dbReference type="ARBA" id="ARBA00022723"/>
    </source>
</evidence>
<dbReference type="Gene3D" id="1.10.490.10">
    <property type="entry name" value="Globins"/>
    <property type="match status" value="1"/>
</dbReference>
<keyword evidence="2" id="KW-0349">Heme</keyword>
<dbReference type="SUPFAM" id="SSF46458">
    <property type="entry name" value="Globin-like"/>
    <property type="match status" value="1"/>
</dbReference>
<keyword evidence="7" id="KW-1185">Reference proteome</keyword>
<comment type="similarity">
    <text evidence="5">Belongs to the truncated hemoglobin family. Group II subfamily.</text>
</comment>
<reference evidence="6 7" key="1">
    <citation type="submission" date="2021-01" db="EMBL/GenBank/DDBJ databases">
        <title>Genomic Encyclopedia of Type Strains, Phase IV (KMG-IV): sequencing the most valuable type-strain genomes for metagenomic binning, comparative biology and taxonomic classification.</title>
        <authorList>
            <person name="Goeker M."/>
        </authorList>
    </citation>
    <scope>NUCLEOTIDE SEQUENCE [LARGE SCALE GENOMIC DNA]</scope>
    <source>
        <strain evidence="6 7">DSM 25540</strain>
    </source>
</reference>
<name>A0ABS2P845_9BACL</name>
<proteinExistence type="inferred from homology"/>
<dbReference type="PANTHER" id="PTHR47366:SF1">
    <property type="entry name" value="TWO-ON-TWO HEMOGLOBIN-3"/>
    <property type="match status" value="1"/>
</dbReference>
<gene>
    <name evidence="6" type="ORF">JOD17_000618</name>
</gene>
<evidence type="ECO:0000256" key="2">
    <source>
        <dbReference type="ARBA" id="ARBA00022617"/>
    </source>
</evidence>
<dbReference type="EMBL" id="JAFBEC010000002">
    <property type="protein sequence ID" value="MBM7631526.1"/>
    <property type="molecule type" value="Genomic_DNA"/>
</dbReference>
<dbReference type="InterPro" id="IPR044203">
    <property type="entry name" value="GlbO/GLB3-like"/>
</dbReference>
<evidence type="ECO:0000313" key="7">
    <source>
        <dbReference type="Proteomes" id="UP000741863"/>
    </source>
</evidence>
<accession>A0ABS2P845</accession>
<evidence type="ECO:0000256" key="5">
    <source>
        <dbReference type="ARBA" id="ARBA00034496"/>
    </source>
</evidence>
<keyword evidence="3" id="KW-0479">Metal-binding</keyword>
<dbReference type="Pfam" id="PF01152">
    <property type="entry name" value="Bac_globin"/>
    <property type="match status" value="1"/>
</dbReference>
<dbReference type="InterPro" id="IPR009050">
    <property type="entry name" value="Globin-like_sf"/>
</dbReference>